<dbReference type="Proteomes" id="UP001221208">
    <property type="component" value="Unassembled WGS sequence"/>
</dbReference>
<organism evidence="2 3">
    <name type="scientific">Janthinobacterium fluminis</name>
    <dbReference type="NCBI Taxonomy" id="2987524"/>
    <lineage>
        <taxon>Bacteria</taxon>
        <taxon>Pseudomonadati</taxon>
        <taxon>Pseudomonadota</taxon>
        <taxon>Betaproteobacteria</taxon>
        <taxon>Burkholderiales</taxon>
        <taxon>Oxalobacteraceae</taxon>
        <taxon>Janthinobacterium</taxon>
    </lineage>
</organism>
<feature type="signal peptide" evidence="1">
    <location>
        <begin position="1"/>
        <end position="26"/>
    </location>
</feature>
<evidence type="ECO:0000313" key="3">
    <source>
        <dbReference type="Proteomes" id="UP001221208"/>
    </source>
</evidence>
<protein>
    <submittedName>
        <fullName evidence="2">PEP-CTERM sorting domain-containing protein</fullName>
    </submittedName>
</protein>
<dbReference type="InterPro" id="IPR013424">
    <property type="entry name" value="Ice-binding_C"/>
</dbReference>
<feature type="chain" id="PRO_5047530900" evidence="1">
    <location>
        <begin position="27"/>
        <end position="256"/>
    </location>
</feature>
<gene>
    <name evidence="2" type="ORF">OIK44_22245</name>
</gene>
<keyword evidence="3" id="KW-1185">Reference proteome</keyword>
<keyword evidence="1" id="KW-0732">Signal</keyword>
<evidence type="ECO:0000313" key="2">
    <source>
        <dbReference type="EMBL" id="MDC8760316.1"/>
    </source>
</evidence>
<dbReference type="RefSeq" id="WP_273674022.1">
    <property type="nucleotide sequence ID" value="NZ_JAQQXR010000011.1"/>
</dbReference>
<proteinExistence type="predicted"/>
<sequence>MRSIPATAVAALSAAVLSLAGGNAVAYPGAKASSSLTGVHFGVIDLRPDDGQAAGFSTVAGDAQLRTMYRWPDGKDSLDVPPLQPGQIGSDGSTAFAGTLGNYGGLYAGAEINYATYDGREHIATADQRLTITLAPRSALSLAGTSNASAQPDLGGVNLFNTASVDNFIDIRNFSSPSVYVSFKHWADSRFLGIESKNFALIYANPSDQPLLIEVNFRIETHASTPIIPEPGSYAMMGAGLLLIGALGKRKRGTRA</sequence>
<accession>A0ABT5K8C6</accession>
<name>A0ABT5K8C6_9BURK</name>
<comment type="caution">
    <text evidence="2">The sequence shown here is derived from an EMBL/GenBank/DDBJ whole genome shotgun (WGS) entry which is preliminary data.</text>
</comment>
<reference evidence="2 3" key="1">
    <citation type="submission" date="2022-10" db="EMBL/GenBank/DDBJ databases">
        <title>Janthinobacterium sp. hw3 Genome sequencing.</title>
        <authorList>
            <person name="Park S."/>
        </authorList>
    </citation>
    <scope>NUCLEOTIDE SEQUENCE [LARGE SCALE GENOMIC DNA]</scope>
    <source>
        <strain evidence="3">hw3</strain>
    </source>
</reference>
<dbReference type="EMBL" id="JAQQXR010000011">
    <property type="protein sequence ID" value="MDC8760316.1"/>
    <property type="molecule type" value="Genomic_DNA"/>
</dbReference>
<evidence type="ECO:0000256" key="1">
    <source>
        <dbReference type="SAM" id="SignalP"/>
    </source>
</evidence>
<dbReference type="NCBIfam" id="TIGR02595">
    <property type="entry name" value="PEP_CTERM"/>
    <property type="match status" value="1"/>
</dbReference>